<dbReference type="Gene3D" id="3.80.10.10">
    <property type="entry name" value="Ribonuclease Inhibitor"/>
    <property type="match status" value="1"/>
</dbReference>
<protein>
    <submittedName>
        <fullName evidence="2">11141_t:CDS:1</fullName>
    </submittedName>
</protein>
<evidence type="ECO:0000259" key="1">
    <source>
        <dbReference type="Pfam" id="PF12937"/>
    </source>
</evidence>
<name>A0A9N8VXY8_9GLOM</name>
<gene>
    <name evidence="2" type="ORF">AGERDE_LOCUS2445</name>
</gene>
<sequence length="509" mass="58262">MASTKKNSSSPILATEILQEIFKYIRDLQTLFSCLLVNRQWCRTVIPILWRDPFEKGPSPTIIQLYVRSLPESARCRLKEAGINQISDCIGSTIFEYPSLLKRLRFGDISNSINAWLTPSKIKIDIQDKIKSSEVLREILTLILQSVDSLDELIIEIYKAQFAEISKSNFVFPEFDGVDEPLKNIRKLHFKGNYLSQDLWKPMTEKMTEITHFRIDSSMFSNNDQEFAANFIKKQKNLAHLCLSRNGCWDALASLAVIGKSIRTLCFFKLDFEFIDERAIKGLKACINLRAVDLEYCLHCDSLGLIEAVKTFQNLKYFACLSERRTMPTEIVKTVLETSGNKLEFLFLNPLSWDTMVHQEIIDSLITNGQTLKFLELSGLHEVDTGRILSACPNLIDFIFCAHGNSNLEMMTKIAKTAPPTLRHLRININGHQMSIAIFRIFLENLQIKLESFHVGAPYPENLKAFLNSNGIKDTYPPGRVEVLRKKFIPTFGLEENRFARIPEEFGGR</sequence>
<comment type="caution">
    <text evidence="2">The sequence shown here is derived from an EMBL/GenBank/DDBJ whole genome shotgun (WGS) entry which is preliminary data.</text>
</comment>
<dbReference type="SUPFAM" id="SSF52047">
    <property type="entry name" value="RNI-like"/>
    <property type="match status" value="1"/>
</dbReference>
<dbReference type="SUPFAM" id="SSF81383">
    <property type="entry name" value="F-box domain"/>
    <property type="match status" value="1"/>
</dbReference>
<accession>A0A9N8VXY8</accession>
<evidence type="ECO:0000313" key="3">
    <source>
        <dbReference type="Proteomes" id="UP000789831"/>
    </source>
</evidence>
<organism evidence="2 3">
    <name type="scientific">Ambispora gerdemannii</name>
    <dbReference type="NCBI Taxonomy" id="144530"/>
    <lineage>
        <taxon>Eukaryota</taxon>
        <taxon>Fungi</taxon>
        <taxon>Fungi incertae sedis</taxon>
        <taxon>Mucoromycota</taxon>
        <taxon>Glomeromycotina</taxon>
        <taxon>Glomeromycetes</taxon>
        <taxon>Archaeosporales</taxon>
        <taxon>Ambisporaceae</taxon>
        <taxon>Ambispora</taxon>
    </lineage>
</organism>
<proteinExistence type="predicted"/>
<dbReference type="OrthoDB" id="2157839at2759"/>
<dbReference type="InterPro" id="IPR036047">
    <property type="entry name" value="F-box-like_dom_sf"/>
</dbReference>
<dbReference type="InterPro" id="IPR032675">
    <property type="entry name" value="LRR_dom_sf"/>
</dbReference>
<dbReference type="EMBL" id="CAJVPL010000204">
    <property type="protein sequence ID" value="CAG8464926.1"/>
    <property type="molecule type" value="Genomic_DNA"/>
</dbReference>
<dbReference type="Proteomes" id="UP000789831">
    <property type="component" value="Unassembled WGS sequence"/>
</dbReference>
<evidence type="ECO:0000313" key="2">
    <source>
        <dbReference type="EMBL" id="CAG8464926.1"/>
    </source>
</evidence>
<dbReference type="Pfam" id="PF12937">
    <property type="entry name" value="F-box-like"/>
    <property type="match status" value="1"/>
</dbReference>
<dbReference type="AlphaFoldDB" id="A0A9N8VXY8"/>
<dbReference type="InterPro" id="IPR001810">
    <property type="entry name" value="F-box_dom"/>
</dbReference>
<feature type="domain" description="F-box" evidence="1">
    <location>
        <begin position="15"/>
        <end position="54"/>
    </location>
</feature>
<keyword evidence="3" id="KW-1185">Reference proteome</keyword>
<reference evidence="2" key="1">
    <citation type="submission" date="2021-06" db="EMBL/GenBank/DDBJ databases">
        <authorList>
            <person name="Kallberg Y."/>
            <person name="Tangrot J."/>
            <person name="Rosling A."/>
        </authorList>
    </citation>
    <scope>NUCLEOTIDE SEQUENCE</scope>
    <source>
        <strain evidence="2">MT106</strain>
    </source>
</reference>